<accession>A0A3P3ZE06</accession>
<evidence type="ECO:0000313" key="2">
    <source>
        <dbReference type="EMBL" id="SYZ68244.1"/>
    </source>
</evidence>
<keyword evidence="1" id="KW-1133">Transmembrane helix</keyword>
<feature type="transmembrane region" description="Helical" evidence="1">
    <location>
        <begin position="80"/>
        <end position="101"/>
    </location>
</feature>
<gene>
    <name evidence="2" type="ORF">LBRM2904_31.0490</name>
</gene>
<dbReference type="Proteomes" id="UP000319462">
    <property type="component" value="Chromosome 31"/>
</dbReference>
<proteinExistence type="predicted"/>
<name>A0A3P3ZE06_LEIBR</name>
<dbReference type="EMBL" id="LS997630">
    <property type="protein sequence ID" value="SYZ68244.1"/>
    <property type="molecule type" value="Genomic_DNA"/>
</dbReference>
<evidence type="ECO:0000256" key="1">
    <source>
        <dbReference type="SAM" id="Phobius"/>
    </source>
</evidence>
<evidence type="ECO:0000313" key="3">
    <source>
        <dbReference type="Proteomes" id="UP000319462"/>
    </source>
</evidence>
<reference evidence="2 3" key="1">
    <citation type="submission" date="2018-09" db="EMBL/GenBank/DDBJ databases">
        <authorList>
            <person name="Peiro R."/>
            <person name="Begona"/>
            <person name="Cbmso G."/>
            <person name="Lopez M."/>
            <person name="Gonzalez S."/>
        </authorList>
    </citation>
    <scope>NUCLEOTIDE SEQUENCE [LARGE SCALE GENOMIC DNA]</scope>
</reference>
<dbReference type="AlphaFoldDB" id="A0A3P3ZE06"/>
<keyword evidence="1" id="KW-0472">Membrane</keyword>
<keyword evidence="1" id="KW-0812">Transmembrane</keyword>
<feature type="transmembrane region" description="Helical" evidence="1">
    <location>
        <begin position="31"/>
        <end position="51"/>
    </location>
</feature>
<organism evidence="2 3">
    <name type="scientific">Leishmania braziliensis MHOM/BR/75/M2904</name>
    <dbReference type="NCBI Taxonomy" id="420245"/>
    <lineage>
        <taxon>Eukaryota</taxon>
        <taxon>Discoba</taxon>
        <taxon>Euglenozoa</taxon>
        <taxon>Kinetoplastea</taxon>
        <taxon>Metakinetoplastina</taxon>
        <taxon>Trypanosomatida</taxon>
        <taxon>Trypanosomatidae</taxon>
        <taxon>Leishmaniinae</taxon>
        <taxon>Leishmania</taxon>
        <taxon>Leishmania braziliensis species complex</taxon>
    </lineage>
</organism>
<sequence length="169" mass="19433">MGHAERERSQLGPYLHILPSLRPGDVRCKRVAVSPMNIFCALPLMALYAGFHFNQTEDAQGSTLYDFRMHSAELLRLPNLSMYTANMVFFEVIVCIFYAVWKLLQKRGWSLVVGEPTQLSLDPSNRVMMRDPTPDASCLQRLPQKILVLVPMKGSWGIRVFHLRRLLTW</sequence>
<protein>
    <submittedName>
        <fullName evidence="2">Hypothetical_protein</fullName>
    </submittedName>
</protein>